<evidence type="ECO:0000313" key="3">
    <source>
        <dbReference type="Proteomes" id="UP000189274"/>
    </source>
</evidence>
<comment type="similarity">
    <text evidence="1">Belongs to the VPS29 family.</text>
</comment>
<protein>
    <recommendedName>
        <fullName evidence="1">Vacuolar protein sorting-associated protein 29</fullName>
    </recommendedName>
</protein>
<sequence>MLLLLIGDLYIPDRAPQLPAAFRKLLRPGNTANSSNPPHAHIDKLLCLGNITDSPSTVAFLRSLADESHLLRGAEDTHPAEKDTVLVHAGGFSIGAIGGNQVVPSGDPLALLAHARMLGADVLVYGGASAPEAYVLEGKFFVAPGSATGVLPATGSSADSADSAGGSTPSFSLLDVADGKCTLYVYTLVEGDIKVDRVVFAPQ</sequence>
<gene>
    <name evidence="2" type="ORF">BOH78_2881</name>
</gene>
<dbReference type="AlphaFoldDB" id="A0A1V2LL03"/>
<dbReference type="Proteomes" id="UP000189274">
    <property type="component" value="Unassembled WGS sequence"/>
</dbReference>
<dbReference type="EMBL" id="MQVM01000013">
    <property type="protein sequence ID" value="ONH73663.1"/>
    <property type="molecule type" value="Genomic_DNA"/>
</dbReference>
<dbReference type="InterPro" id="IPR029052">
    <property type="entry name" value="Metallo-depent_PP-like"/>
</dbReference>
<reference evidence="3" key="1">
    <citation type="journal article" date="2017" name="Genome Announc.">
        <title>Genome sequences of Cyberlindnera fabianii 65, Pichia kudriavzevii 129, and Saccharomyces cerevisiae 131 isolated from fermented masau fruits in Zimbabwe.</title>
        <authorList>
            <person name="van Rijswijck I.M.H."/>
            <person name="Derks M.F.L."/>
            <person name="Abee T."/>
            <person name="de Ridder D."/>
            <person name="Smid E.J."/>
        </authorList>
    </citation>
    <scope>NUCLEOTIDE SEQUENCE [LARGE SCALE GENOMIC DNA]</scope>
    <source>
        <strain evidence="3">129</strain>
    </source>
</reference>
<organism evidence="2 3">
    <name type="scientific">Pichia kudriavzevii</name>
    <name type="common">Yeast</name>
    <name type="synonym">Issatchenkia orientalis</name>
    <dbReference type="NCBI Taxonomy" id="4909"/>
    <lineage>
        <taxon>Eukaryota</taxon>
        <taxon>Fungi</taxon>
        <taxon>Dikarya</taxon>
        <taxon>Ascomycota</taxon>
        <taxon>Saccharomycotina</taxon>
        <taxon>Pichiomycetes</taxon>
        <taxon>Pichiales</taxon>
        <taxon>Pichiaceae</taxon>
        <taxon>Pichia</taxon>
    </lineage>
</organism>
<dbReference type="PANTHER" id="PTHR11124">
    <property type="entry name" value="VACUOLAR SORTING PROTEIN VPS29"/>
    <property type="match status" value="1"/>
</dbReference>
<dbReference type="NCBIfam" id="TIGR00040">
    <property type="entry name" value="yfcE"/>
    <property type="match status" value="1"/>
</dbReference>
<comment type="caution">
    <text evidence="2">The sequence shown here is derived from an EMBL/GenBank/DDBJ whole genome shotgun (WGS) entry which is preliminary data.</text>
</comment>
<dbReference type="VEuPathDB" id="FungiDB:C5L36_0A08210"/>
<evidence type="ECO:0000256" key="1">
    <source>
        <dbReference type="RuleBase" id="RU362040"/>
    </source>
</evidence>
<dbReference type="SUPFAM" id="SSF56300">
    <property type="entry name" value="Metallo-dependent phosphatases"/>
    <property type="match status" value="1"/>
</dbReference>
<accession>A0A1V2LL03</accession>
<dbReference type="Gene3D" id="3.60.21.10">
    <property type="match status" value="1"/>
</dbReference>
<dbReference type="InterPro" id="IPR000979">
    <property type="entry name" value="Phosphodiesterase_MJ0936/Vps29"/>
</dbReference>
<evidence type="ECO:0000313" key="2">
    <source>
        <dbReference type="EMBL" id="ONH73663.1"/>
    </source>
</evidence>
<proteinExistence type="inferred from homology"/>
<name>A0A1V2LL03_PICKU</name>